<dbReference type="EMBL" id="CP130319">
    <property type="protein sequence ID" value="WNR46132.1"/>
    <property type="molecule type" value="Genomic_DNA"/>
</dbReference>
<dbReference type="RefSeq" id="WP_314803517.1">
    <property type="nucleotide sequence ID" value="NZ_CP130319.1"/>
</dbReference>
<keyword evidence="3" id="KW-1185">Reference proteome</keyword>
<comment type="similarity">
    <text evidence="1">Belongs to the ROK (NagC/XylR) family.</text>
</comment>
<dbReference type="KEGG" id="proo:MJB10_08575"/>
<dbReference type="InterPro" id="IPR043129">
    <property type="entry name" value="ATPase_NBD"/>
</dbReference>
<organism evidence="2 3">
    <name type="scientific">Paenibacillus roseopurpureus</name>
    <dbReference type="NCBI Taxonomy" id="2918901"/>
    <lineage>
        <taxon>Bacteria</taxon>
        <taxon>Bacillati</taxon>
        <taxon>Bacillota</taxon>
        <taxon>Bacilli</taxon>
        <taxon>Bacillales</taxon>
        <taxon>Paenibacillaceae</taxon>
        <taxon>Paenibacillus</taxon>
    </lineage>
</organism>
<protein>
    <submittedName>
        <fullName evidence="2">ROK family protein</fullName>
    </submittedName>
</protein>
<evidence type="ECO:0000313" key="3">
    <source>
        <dbReference type="Proteomes" id="UP001304650"/>
    </source>
</evidence>
<evidence type="ECO:0000313" key="2">
    <source>
        <dbReference type="EMBL" id="WNR46132.1"/>
    </source>
</evidence>
<dbReference type="Proteomes" id="UP001304650">
    <property type="component" value="Chromosome"/>
</dbReference>
<name>A0AA96RP03_9BACL</name>
<dbReference type="PANTHER" id="PTHR18964:SF149">
    <property type="entry name" value="BIFUNCTIONAL UDP-N-ACETYLGLUCOSAMINE 2-EPIMERASE_N-ACETYLMANNOSAMINE KINASE"/>
    <property type="match status" value="1"/>
</dbReference>
<dbReference type="Pfam" id="PF00480">
    <property type="entry name" value="ROK"/>
    <property type="match status" value="1"/>
</dbReference>
<dbReference type="InterPro" id="IPR000600">
    <property type="entry name" value="ROK"/>
</dbReference>
<gene>
    <name evidence="2" type="ORF">MJB10_08575</name>
</gene>
<sequence length="306" mass="32187">MKGKAIGVDIGGTSVKGVVCNTSGEVLMTTRVPTDASLGKDAILRAVSQVILELKTQHPDVGAIGIGTAGQVNVQTGQVVYATDNLPGWHGFMLADWVEEQFCLPVAVDNDANVALVGEAWTGAARGLTDVGMLTLGTGVGGAHIIEGNVHRGATWRGGEWGHVTLIPGGRPCNCGRKGCMEQYLSGSALVRDASEAEGKTYDHGEEVLRAAADGALGASSVLQQFQQHLVIAVMNMAWIINPQAIVIGGGVVDAKSYWWDDFLMKLKEEGLEIDVRWATLGNYAGSIGAAKLGLEKLGLMKETHL</sequence>
<dbReference type="AlphaFoldDB" id="A0AA96RP03"/>
<proteinExistence type="inferred from homology"/>
<dbReference type="SUPFAM" id="SSF53067">
    <property type="entry name" value="Actin-like ATPase domain"/>
    <property type="match status" value="1"/>
</dbReference>
<dbReference type="CDD" id="cd24068">
    <property type="entry name" value="ASKHA_NBD_ROK_FnNanK-like"/>
    <property type="match status" value="1"/>
</dbReference>
<dbReference type="Gene3D" id="3.30.420.40">
    <property type="match status" value="2"/>
</dbReference>
<evidence type="ECO:0000256" key="1">
    <source>
        <dbReference type="ARBA" id="ARBA00006479"/>
    </source>
</evidence>
<dbReference type="PANTHER" id="PTHR18964">
    <property type="entry name" value="ROK (REPRESSOR, ORF, KINASE) FAMILY"/>
    <property type="match status" value="1"/>
</dbReference>
<reference evidence="2" key="1">
    <citation type="submission" date="2022-02" db="EMBL/GenBank/DDBJ databases">
        <title>Paenibacillus sp. MBLB1832 Whole Genome Shotgun Sequencing.</title>
        <authorList>
            <person name="Hwang C.Y."/>
            <person name="Cho E.-S."/>
            <person name="Seo M.-J."/>
        </authorList>
    </citation>
    <scope>NUCLEOTIDE SEQUENCE</scope>
    <source>
        <strain evidence="2">MBLB1832</strain>
    </source>
</reference>
<accession>A0AA96RP03</accession>